<dbReference type="InterPro" id="IPR050367">
    <property type="entry name" value="APC_superfamily"/>
</dbReference>
<evidence type="ECO:0000256" key="1">
    <source>
        <dbReference type="ARBA" id="ARBA00004651"/>
    </source>
</evidence>
<keyword evidence="4 7" id="KW-1133">Transmembrane helix</keyword>
<keyword evidence="5 7" id="KW-0472">Membrane</keyword>
<sequence length="545" mass="58001">MHRKANKGDKWMSATNESGSGSLQRAIGWKDAFWMASGVPALVLFSIGGIAATIGNPSWVIWMLSVTFGFLQAFVYAEIAGLFPNKSGGASIYGAAAWVRYSKIIAPLSVWCNWLAWTPVLAIGGGLAAGYVLTSFFGAESAINSWEITLVGLDFLNEGLTLRINAVSIVGSAILLCVFIAQHKGISAAAKLQTIIGLAVLIPLLIVGIVPLLTGDVLSENLLPLVPLAYDDAGNVVDGTWNIEGTTLFLGGLFIAAWSAYAFETAICYTSEFRDPQRDTVRAIIAAGVICVVVYTLVPLSFQGVLGVEGMLQPGIVDGSAVAGAMAGMVGGGSIIAKIMVVMLFLALVLAIMTSMAGSSRTLYQGSVDGWLPKFLSRTNDHGAPVAGMWSDLGFNLILLLMSDYLFVLAVSNCCYLVFNFLNLHSGWIHRIDNAHANRPWKAPTIMLWIGGTLAFVNATLLGAGANVWGEGTLRSAMIAIALILPVFWYRHYITDKGKFPAKMLDDLSVGGNTDLSQRKAGMLPYITLAAGVVVVIIANQVFHL</sequence>
<dbReference type="Proteomes" id="UP000244446">
    <property type="component" value="Unassembled WGS sequence"/>
</dbReference>
<evidence type="ECO:0000256" key="5">
    <source>
        <dbReference type="ARBA" id="ARBA00023136"/>
    </source>
</evidence>
<evidence type="ECO:0000256" key="7">
    <source>
        <dbReference type="SAM" id="Phobius"/>
    </source>
</evidence>
<keyword evidence="3 7" id="KW-0812">Transmembrane</keyword>
<feature type="transmembrane region" description="Helical" evidence="7">
    <location>
        <begin position="60"/>
        <end position="83"/>
    </location>
</feature>
<evidence type="ECO:0000256" key="6">
    <source>
        <dbReference type="SAM" id="MobiDB-lite"/>
    </source>
</evidence>
<keyword evidence="9" id="KW-1185">Reference proteome</keyword>
<evidence type="ECO:0000313" key="9">
    <source>
        <dbReference type="Proteomes" id="UP000244446"/>
    </source>
</evidence>
<feature type="region of interest" description="Disordered" evidence="6">
    <location>
        <begin position="1"/>
        <end position="20"/>
    </location>
</feature>
<dbReference type="Pfam" id="PF13520">
    <property type="entry name" value="AA_permease_2"/>
    <property type="match status" value="1"/>
</dbReference>
<dbReference type="GO" id="GO:0005886">
    <property type="term" value="C:plasma membrane"/>
    <property type="evidence" value="ECO:0007669"/>
    <property type="project" value="UniProtKB-SubCell"/>
</dbReference>
<feature type="transmembrane region" description="Helical" evidence="7">
    <location>
        <begin position="523"/>
        <end position="543"/>
    </location>
</feature>
<feature type="transmembrane region" description="Helical" evidence="7">
    <location>
        <begin position="192"/>
        <end position="213"/>
    </location>
</feature>
<feature type="transmembrane region" description="Helical" evidence="7">
    <location>
        <begin position="160"/>
        <end position="180"/>
    </location>
</feature>
<dbReference type="PANTHER" id="PTHR42770:SF11">
    <property type="entry name" value="INNER MEMBRANE TRANSPORT PROTEIN YBAT"/>
    <property type="match status" value="1"/>
</dbReference>
<dbReference type="PANTHER" id="PTHR42770">
    <property type="entry name" value="AMINO ACID TRANSPORTER-RELATED"/>
    <property type="match status" value="1"/>
</dbReference>
<feature type="transmembrane region" description="Helical" evidence="7">
    <location>
        <begin position="476"/>
        <end position="494"/>
    </location>
</feature>
<dbReference type="EMBL" id="QCYH01000008">
    <property type="protein sequence ID" value="PVA09467.1"/>
    <property type="molecule type" value="Genomic_DNA"/>
</dbReference>
<feature type="transmembrane region" description="Helical" evidence="7">
    <location>
        <begin position="104"/>
        <end position="133"/>
    </location>
</feature>
<protein>
    <submittedName>
        <fullName evidence="8">Amino acid permease</fullName>
    </submittedName>
</protein>
<evidence type="ECO:0000256" key="4">
    <source>
        <dbReference type="ARBA" id="ARBA00022989"/>
    </source>
</evidence>
<feature type="transmembrane region" description="Helical" evidence="7">
    <location>
        <begin position="32"/>
        <end position="54"/>
    </location>
</feature>
<dbReference type="PIRSF" id="PIRSF006060">
    <property type="entry name" value="AA_transporter"/>
    <property type="match status" value="1"/>
</dbReference>
<accession>A0A2T7G4Z8</accession>
<feature type="transmembrane region" description="Helical" evidence="7">
    <location>
        <begin position="322"/>
        <end position="352"/>
    </location>
</feature>
<feature type="transmembrane region" description="Helical" evidence="7">
    <location>
        <begin position="248"/>
        <end position="269"/>
    </location>
</feature>
<feature type="compositionally biased region" description="Basic and acidic residues" evidence="6">
    <location>
        <begin position="1"/>
        <end position="10"/>
    </location>
</feature>
<feature type="transmembrane region" description="Helical" evidence="7">
    <location>
        <begin position="446"/>
        <end position="469"/>
    </location>
</feature>
<dbReference type="InterPro" id="IPR002293">
    <property type="entry name" value="AA/rel_permease1"/>
</dbReference>
<organism evidence="8 9">
    <name type="scientific">Pelagivirga sediminicola</name>
    <dbReference type="NCBI Taxonomy" id="2170575"/>
    <lineage>
        <taxon>Bacteria</taxon>
        <taxon>Pseudomonadati</taxon>
        <taxon>Pseudomonadota</taxon>
        <taxon>Alphaproteobacteria</taxon>
        <taxon>Rhodobacterales</taxon>
        <taxon>Paracoccaceae</taxon>
        <taxon>Pelagivirga</taxon>
    </lineage>
</organism>
<dbReference type="Gene3D" id="1.20.1740.10">
    <property type="entry name" value="Amino acid/polyamine transporter I"/>
    <property type="match status" value="1"/>
</dbReference>
<reference evidence="8 9" key="1">
    <citation type="submission" date="2018-04" db="EMBL/GenBank/DDBJ databases">
        <title>Pelagivirga bohaiensis gen. nov., sp. nov., a bacterium isolated from the Bohai Sea.</title>
        <authorList>
            <person name="Ji X."/>
        </authorList>
    </citation>
    <scope>NUCLEOTIDE SEQUENCE [LARGE SCALE GENOMIC DNA]</scope>
    <source>
        <strain evidence="8 9">BH-SD19</strain>
    </source>
</reference>
<gene>
    <name evidence="8" type="ORF">DC366_13860</name>
</gene>
<dbReference type="AlphaFoldDB" id="A0A2T7G4Z8"/>
<dbReference type="OrthoDB" id="9762947at2"/>
<feature type="transmembrane region" description="Helical" evidence="7">
    <location>
        <begin position="281"/>
        <end position="302"/>
    </location>
</feature>
<evidence type="ECO:0000313" key="8">
    <source>
        <dbReference type="EMBL" id="PVA09467.1"/>
    </source>
</evidence>
<comment type="subcellular location">
    <subcellularLocation>
        <location evidence="1">Cell membrane</location>
        <topology evidence="1">Multi-pass membrane protein</topology>
    </subcellularLocation>
</comment>
<proteinExistence type="predicted"/>
<feature type="transmembrane region" description="Helical" evidence="7">
    <location>
        <begin position="397"/>
        <end position="419"/>
    </location>
</feature>
<dbReference type="GO" id="GO:0022857">
    <property type="term" value="F:transmembrane transporter activity"/>
    <property type="evidence" value="ECO:0007669"/>
    <property type="project" value="InterPro"/>
</dbReference>
<evidence type="ECO:0000256" key="3">
    <source>
        <dbReference type="ARBA" id="ARBA00022692"/>
    </source>
</evidence>
<evidence type="ECO:0000256" key="2">
    <source>
        <dbReference type="ARBA" id="ARBA00022475"/>
    </source>
</evidence>
<keyword evidence="2" id="KW-1003">Cell membrane</keyword>
<comment type="caution">
    <text evidence="8">The sequence shown here is derived from an EMBL/GenBank/DDBJ whole genome shotgun (WGS) entry which is preliminary data.</text>
</comment>
<name>A0A2T7G4Z8_9RHOB</name>